<evidence type="ECO:0000313" key="3">
    <source>
        <dbReference type="Proteomes" id="UP000305196"/>
    </source>
</evidence>
<name>A0A1G4HHM7_PLAVI</name>
<dbReference type="PANTHER" id="PTHR16199">
    <property type="entry name" value="CONDENSIN-2 COMPLEX SUBUNIT G2"/>
    <property type="match status" value="1"/>
</dbReference>
<dbReference type="GO" id="GO:0000796">
    <property type="term" value="C:condensin complex"/>
    <property type="evidence" value="ECO:0007669"/>
    <property type="project" value="TreeGrafter"/>
</dbReference>
<dbReference type="GO" id="GO:0005634">
    <property type="term" value="C:nucleus"/>
    <property type="evidence" value="ECO:0007669"/>
    <property type="project" value="InterPro"/>
</dbReference>
<evidence type="ECO:0000313" key="1">
    <source>
        <dbReference type="EMBL" id="CAG9473891.1"/>
    </source>
</evidence>
<dbReference type="EMBL" id="LT615267">
    <property type="protein sequence ID" value="SCO74433.1"/>
    <property type="molecule type" value="Genomic_DNA"/>
</dbReference>
<dbReference type="AlphaFoldDB" id="A0A1G4HHM7"/>
<evidence type="ECO:0000313" key="2">
    <source>
        <dbReference type="EMBL" id="SCO74433.1"/>
    </source>
</evidence>
<sequence>MHKEILSDLTELAHLKQLCKKKPDLLATLQSCKAKEYEEIWLSLLKALEERTPPDKLIYDAENSTLLFREENDRQYLLTCISFTSIYLQHLANNNKKGKKCIKLDGNFYALFCKLIELQLMLSDREVRMSFGKCLFQLCELNLEENDFSAHVKVHLLIFLLWKTCSSEGKSADVSKLKKNKDLCACVKWGVPEKSTNSFYLLCSYSLNLPKFYAHPDGKFFLAHVWSQHESIASHLFNKFVHNTVVLSHDNISHYSQIIHSTWKNCEGMMKETLEMQIEHLVNLALKCPIKVAARFRNVLSIFHNNKGDKGINNLIFKIYEPIIWRSLMSPNWKLRFNATCIFQLIFPVVDPCIKNVNYLASMEKAYHALFDLAEDVNACVLQAVAKCICHVLNELWEIISEQKRSGLVEVLIGKLLKEKQHDNVKVEVLLGFCEMAKNKKIYKLFAKIFHKIKYLINDKSLRVRKYFISFVLELNKQLNENICSQVDYTELIKRVTKDLFTYNVQSCIKKLSYAKYEHHERVKNKEICEFLKLSSNLISYSMWKCSIKEQAKKCVNLLNDYPALMICICKFGTNLEVVQRYKLASVLFEITNVKLAEGGNSVLLARRGPEVASTGTVQTSMQMSMQASGQTTPWELLGDPAVNGKYVKYGALLLCVAYLLKPKNDQEAELCASEKMETFLKNKFKEEPFLASIDTLMQQFYFKILKYVTLDQDAYVGIYKYARRELLSLHIAKKEYACRKFILPLFYKWRLLESVVSANMHILNASIEFVFLHTCADPEWASAGKGSPFHHAGGKRPFVEKDVLGYFADGGGVPDSDEGSEVKGVPLCGGEKGDPVGDEEENKIYISNEKETNALILLSLIVKKKKYHHLLFKSFESIIHNLVFKFNSYLLLLFGKMAQSDFQLPPHFISPHYEDTGELNFIQFVVHEGAKIKGYFHLYISFFFLCYSSKRNNFPHDWDALIENTLRSIHLISSVKFKREIEIVTSGSFAGTTAVGEAAQRLGDRGAAQVDDRTAEWAAYTRTILHFLMHFLDMVEFTVAMKMTPIEDLDFSDLVKNVFMFYKCYELSQTGRPLREVYLEVWTRVSEFLLFILNFDYFEKKTEMKLSILYPFFLFTYEVVHREDIQRVMNKYAASIKERDTFFGFVKNYKKNNIMVSYMRESQVDYIQGILDNVSPPKEKAKKGSS</sequence>
<dbReference type="GO" id="GO:0000070">
    <property type="term" value="P:mitotic sister chromatid segregation"/>
    <property type="evidence" value="ECO:0007669"/>
    <property type="project" value="TreeGrafter"/>
</dbReference>
<dbReference type="VEuPathDB" id="PlasmoDB:PVW1_120073700"/>
<dbReference type="Pfam" id="PF12422">
    <property type="entry name" value="Condensin2nSMC"/>
    <property type="match status" value="1"/>
</dbReference>
<dbReference type="InterPro" id="IPR011989">
    <property type="entry name" value="ARM-like"/>
</dbReference>
<reference evidence="2 3" key="1">
    <citation type="submission" date="2016-07" db="EMBL/GenBank/DDBJ databases">
        <authorList>
            <consortium name="Pathogen Informatics"/>
        </authorList>
    </citation>
    <scope>NUCLEOTIDE SEQUENCE [LARGE SCALE GENOMIC DNA]</scope>
    <source>
        <strain evidence="1">PvW1</strain>
    </source>
</reference>
<dbReference type="Gene3D" id="1.25.10.10">
    <property type="entry name" value="Leucine-rich Repeat Variant"/>
    <property type="match status" value="1"/>
</dbReference>
<dbReference type="Proteomes" id="UP000779233">
    <property type="component" value="Unassembled WGS sequence"/>
</dbReference>
<dbReference type="SUPFAM" id="SSF48371">
    <property type="entry name" value="ARM repeat"/>
    <property type="match status" value="1"/>
</dbReference>
<dbReference type="EMBL" id="CAJZCX010000004">
    <property type="protein sequence ID" value="CAG9473891.1"/>
    <property type="molecule type" value="Genomic_DNA"/>
</dbReference>
<protein>
    <submittedName>
        <fullName evidence="1">(malaria parasite P. vivax) hypothetical protein</fullName>
    </submittedName>
</protein>
<dbReference type="InterPro" id="IPR024741">
    <property type="entry name" value="Condensin2_G2"/>
</dbReference>
<dbReference type="VEuPathDB" id="PlasmoDB:PVP01_1258800"/>
<dbReference type="VEuPathDB" id="PlasmoDB:PVX_118080"/>
<gene>
    <name evidence="2" type="ORF">PVC01_120062700</name>
    <name evidence="1" type="ORF">PVW1_120073700</name>
</gene>
<dbReference type="Proteomes" id="UP000305196">
    <property type="component" value="Chromosome 12"/>
</dbReference>
<dbReference type="InterPro" id="IPR016024">
    <property type="entry name" value="ARM-type_fold"/>
</dbReference>
<organism evidence="2 3">
    <name type="scientific">Plasmodium vivax</name>
    <name type="common">malaria parasite P. vivax</name>
    <dbReference type="NCBI Taxonomy" id="5855"/>
    <lineage>
        <taxon>Eukaryota</taxon>
        <taxon>Sar</taxon>
        <taxon>Alveolata</taxon>
        <taxon>Apicomplexa</taxon>
        <taxon>Aconoidasida</taxon>
        <taxon>Haemosporida</taxon>
        <taxon>Plasmodiidae</taxon>
        <taxon>Plasmodium</taxon>
        <taxon>Plasmodium (Plasmodium)</taxon>
    </lineage>
</organism>
<accession>A0A1G4HHM7</accession>
<dbReference type="VEuPathDB" id="PlasmoDB:PVPAM_120064100"/>
<dbReference type="PANTHER" id="PTHR16199:SF4">
    <property type="entry name" value="CONDENSIN-2 COMPLEX SUBUNIT G2"/>
    <property type="match status" value="1"/>
</dbReference>
<proteinExistence type="predicted"/>